<name>A0AA86SJZ4_9FABA</name>
<dbReference type="Proteomes" id="UP001189624">
    <property type="component" value="Chromosome 4"/>
</dbReference>
<sequence length="86" mass="9359">MESSCLFQEANQASLVSMICTCKCNPVSGVGCIASMSYDNERWYCTSTVPFSDLEEPGTINGDLCECSCYLILCDGYTLCLVQGNK</sequence>
<organism evidence="1 2">
    <name type="scientific">Sphenostylis stenocarpa</name>
    <dbReference type="NCBI Taxonomy" id="92480"/>
    <lineage>
        <taxon>Eukaryota</taxon>
        <taxon>Viridiplantae</taxon>
        <taxon>Streptophyta</taxon>
        <taxon>Embryophyta</taxon>
        <taxon>Tracheophyta</taxon>
        <taxon>Spermatophyta</taxon>
        <taxon>Magnoliopsida</taxon>
        <taxon>eudicotyledons</taxon>
        <taxon>Gunneridae</taxon>
        <taxon>Pentapetalae</taxon>
        <taxon>rosids</taxon>
        <taxon>fabids</taxon>
        <taxon>Fabales</taxon>
        <taxon>Fabaceae</taxon>
        <taxon>Papilionoideae</taxon>
        <taxon>50 kb inversion clade</taxon>
        <taxon>NPAAA clade</taxon>
        <taxon>indigoferoid/millettioid clade</taxon>
        <taxon>Phaseoleae</taxon>
        <taxon>Sphenostylis</taxon>
    </lineage>
</organism>
<protein>
    <submittedName>
        <fullName evidence="1">Uncharacterized protein</fullName>
    </submittedName>
</protein>
<keyword evidence="2" id="KW-1185">Reference proteome</keyword>
<reference evidence="1" key="1">
    <citation type="submission" date="2023-10" db="EMBL/GenBank/DDBJ databases">
        <authorList>
            <person name="Domelevo Entfellner J.-B."/>
        </authorList>
    </citation>
    <scope>NUCLEOTIDE SEQUENCE</scope>
</reference>
<accession>A0AA86SJZ4</accession>
<evidence type="ECO:0000313" key="1">
    <source>
        <dbReference type="EMBL" id="CAJ1952353.1"/>
    </source>
</evidence>
<gene>
    <name evidence="1" type="ORF">AYBTSS11_LOCUS15252</name>
</gene>
<dbReference type="EMBL" id="OY731401">
    <property type="protein sequence ID" value="CAJ1952353.1"/>
    <property type="molecule type" value="Genomic_DNA"/>
</dbReference>
<dbReference type="AlphaFoldDB" id="A0AA86SJZ4"/>
<dbReference type="Gramene" id="rna-AYBTSS11_LOCUS15252">
    <property type="protein sequence ID" value="CAJ1952353.1"/>
    <property type="gene ID" value="gene-AYBTSS11_LOCUS15252"/>
</dbReference>
<evidence type="ECO:0000313" key="2">
    <source>
        <dbReference type="Proteomes" id="UP001189624"/>
    </source>
</evidence>
<proteinExistence type="predicted"/>